<dbReference type="EMBL" id="WMJX01000006">
    <property type="protein sequence ID" value="MTG97402.1"/>
    <property type="molecule type" value="Genomic_DNA"/>
</dbReference>
<dbReference type="OrthoDB" id="9797599at2"/>
<dbReference type="PROSITE" id="PS51118">
    <property type="entry name" value="HTH_HXLR"/>
    <property type="match status" value="1"/>
</dbReference>
<protein>
    <submittedName>
        <fullName evidence="5">Transcriptional regulator</fullName>
    </submittedName>
</protein>
<dbReference type="Gene3D" id="1.10.10.10">
    <property type="entry name" value="Winged helix-like DNA-binding domain superfamily/Winged helix DNA-binding domain"/>
    <property type="match status" value="1"/>
</dbReference>
<dbReference type="InterPro" id="IPR036390">
    <property type="entry name" value="WH_DNA-bd_sf"/>
</dbReference>
<dbReference type="PANTHER" id="PTHR33204">
    <property type="entry name" value="TRANSCRIPTIONAL REGULATOR, MARR FAMILY"/>
    <property type="match status" value="1"/>
</dbReference>
<dbReference type="RefSeq" id="WP_155091450.1">
    <property type="nucleotide sequence ID" value="NZ_WMJX01000006.1"/>
</dbReference>
<evidence type="ECO:0000313" key="6">
    <source>
        <dbReference type="Proteomes" id="UP000438760"/>
    </source>
</evidence>
<organism evidence="5 6">
    <name type="scientific">Myroides albus</name>
    <dbReference type="NCBI Taxonomy" id="2562892"/>
    <lineage>
        <taxon>Bacteria</taxon>
        <taxon>Pseudomonadati</taxon>
        <taxon>Bacteroidota</taxon>
        <taxon>Flavobacteriia</taxon>
        <taxon>Flavobacteriales</taxon>
        <taxon>Flavobacteriaceae</taxon>
        <taxon>Myroides</taxon>
    </lineage>
</organism>
<comment type="caution">
    <text evidence="5">The sequence shown here is derived from an EMBL/GenBank/DDBJ whole genome shotgun (WGS) entry which is preliminary data.</text>
</comment>
<evidence type="ECO:0000256" key="1">
    <source>
        <dbReference type="ARBA" id="ARBA00023015"/>
    </source>
</evidence>
<dbReference type="Proteomes" id="UP000438760">
    <property type="component" value="Unassembled WGS sequence"/>
</dbReference>
<evidence type="ECO:0000313" key="5">
    <source>
        <dbReference type="EMBL" id="MTG97402.1"/>
    </source>
</evidence>
<keyword evidence="1" id="KW-0805">Transcription regulation</keyword>
<dbReference type="InterPro" id="IPR036388">
    <property type="entry name" value="WH-like_DNA-bd_sf"/>
</dbReference>
<sequence length="116" mass="13251">MFSAKSKQIYDVCGVRLPLDILAKSWNAAILLELELVPAGTLELHRSIIPKISKRILSNQLNELEQLGVIGRKIVPETNLKIEYELTPRGVEIVYILKQLQLWSDKHNKHLLKNAE</sequence>
<dbReference type="InterPro" id="IPR002577">
    <property type="entry name" value="HTH_HxlR"/>
</dbReference>
<reference evidence="5 6" key="1">
    <citation type="submission" date="2019-11" db="EMBL/GenBank/DDBJ databases">
        <title>Genome of Strain BIT-d1.</title>
        <authorList>
            <person name="Yang Y."/>
        </authorList>
    </citation>
    <scope>NUCLEOTIDE SEQUENCE [LARGE SCALE GENOMIC DNA]</scope>
    <source>
        <strain evidence="5 6">BIT-d1</strain>
    </source>
</reference>
<evidence type="ECO:0000256" key="3">
    <source>
        <dbReference type="ARBA" id="ARBA00023163"/>
    </source>
</evidence>
<keyword evidence="2" id="KW-0238">DNA-binding</keyword>
<dbReference type="GO" id="GO:0003677">
    <property type="term" value="F:DNA binding"/>
    <property type="evidence" value="ECO:0007669"/>
    <property type="project" value="UniProtKB-KW"/>
</dbReference>
<dbReference type="PANTHER" id="PTHR33204:SF37">
    <property type="entry name" value="HTH-TYPE TRANSCRIPTIONAL REGULATOR YODB"/>
    <property type="match status" value="1"/>
</dbReference>
<gene>
    <name evidence="5" type="ORF">GJV76_04510</name>
</gene>
<dbReference type="AlphaFoldDB" id="A0A6I3LML0"/>
<evidence type="ECO:0000259" key="4">
    <source>
        <dbReference type="PROSITE" id="PS51118"/>
    </source>
</evidence>
<dbReference type="SUPFAM" id="SSF46785">
    <property type="entry name" value="Winged helix' DNA-binding domain"/>
    <property type="match status" value="1"/>
</dbReference>
<proteinExistence type="predicted"/>
<evidence type="ECO:0000256" key="2">
    <source>
        <dbReference type="ARBA" id="ARBA00023125"/>
    </source>
</evidence>
<name>A0A6I3LML0_9FLAO</name>
<keyword evidence="3" id="KW-0804">Transcription</keyword>
<keyword evidence="6" id="KW-1185">Reference proteome</keyword>
<feature type="domain" description="HTH hxlR-type" evidence="4">
    <location>
        <begin position="13"/>
        <end position="112"/>
    </location>
</feature>
<dbReference type="Pfam" id="PF01638">
    <property type="entry name" value="HxlR"/>
    <property type="match status" value="1"/>
</dbReference>
<accession>A0A6I3LML0</accession>